<dbReference type="EC" id="3.1.1.-" evidence="8"/>
<evidence type="ECO:0000256" key="6">
    <source>
        <dbReference type="ARBA" id="ARBA00048484"/>
    </source>
</evidence>
<organism evidence="10 11">
    <name type="scientific">Amblyomma americanum</name>
    <name type="common">Lone star tick</name>
    <dbReference type="NCBI Taxonomy" id="6943"/>
    <lineage>
        <taxon>Eukaryota</taxon>
        <taxon>Metazoa</taxon>
        <taxon>Ecdysozoa</taxon>
        <taxon>Arthropoda</taxon>
        <taxon>Chelicerata</taxon>
        <taxon>Arachnida</taxon>
        <taxon>Acari</taxon>
        <taxon>Parasitiformes</taxon>
        <taxon>Ixodida</taxon>
        <taxon>Ixodoidea</taxon>
        <taxon>Ixodidae</taxon>
        <taxon>Amblyomminae</taxon>
        <taxon>Amblyomma</taxon>
    </lineage>
</organism>
<evidence type="ECO:0000256" key="8">
    <source>
        <dbReference type="RuleBase" id="RU361235"/>
    </source>
</evidence>
<evidence type="ECO:0000256" key="2">
    <source>
        <dbReference type="ARBA" id="ARBA00022487"/>
    </source>
</evidence>
<dbReference type="GO" id="GO:0005615">
    <property type="term" value="C:extracellular space"/>
    <property type="evidence" value="ECO:0007669"/>
    <property type="project" value="TreeGrafter"/>
</dbReference>
<evidence type="ECO:0000256" key="4">
    <source>
        <dbReference type="ARBA" id="ARBA00023157"/>
    </source>
</evidence>
<evidence type="ECO:0000256" key="5">
    <source>
        <dbReference type="ARBA" id="ARBA00023180"/>
    </source>
</evidence>
<evidence type="ECO:0000256" key="3">
    <source>
        <dbReference type="ARBA" id="ARBA00022801"/>
    </source>
</evidence>
<proteinExistence type="inferred from homology"/>
<comment type="caution">
    <text evidence="10">The sequence shown here is derived from an EMBL/GenBank/DDBJ whole genome shotgun (WGS) entry which is preliminary data.</text>
</comment>
<dbReference type="GO" id="GO:0003990">
    <property type="term" value="F:acetylcholinesterase activity"/>
    <property type="evidence" value="ECO:0007669"/>
    <property type="project" value="UniProtKB-EC"/>
</dbReference>
<reference evidence="10 11" key="1">
    <citation type="journal article" date="2023" name="Arcadia Sci">
        <title>De novo assembly of a long-read Amblyomma americanum tick genome.</title>
        <authorList>
            <person name="Chou S."/>
            <person name="Poskanzer K.E."/>
            <person name="Rollins M."/>
            <person name="Thuy-Boun P.S."/>
        </authorList>
    </citation>
    <scope>NUCLEOTIDE SEQUENCE [LARGE SCALE GENOMIC DNA]</scope>
    <source>
        <strain evidence="10">F_SG_1</strain>
        <tissue evidence="10">Salivary glands</tissue>
    </source>
</reference>
<comment type="catalytic activity">
    <reaction evidence="6">
        <text>acetylcholine + H2O = choline + acetate + H(+)</text>
        <dbReference type="Rhea" id="RHEA:17561"/>
        <dbReference type="ChEBI" id="CHEBI:15354"/>
        <dbReference type="ChEBI" id="CHEBI:15355"/>
        <dbReference type="ChEBI" id="CHEBI:15377"/>
        <dbReference type="ChEBI" id="CHEBI:15378"/>
        <dbReference type="ChEBI" id="CHEBI:30089"/>
        <dbReference type="EC" id="3.1.1.7"/>
    </reaction>
</comment>
<protein>
    <recommendedName>
        <fullName evidence="8">Carboxylic ester hydrolase</fullName>
        <ecNumber evidence="8">3.1.1.-</ecNumber>
    </recommendedName>
</protein>
<dbReference type="EMBL" id="JARKHS020036495">
    <property type="protein sequence ID" value="KAK8756127.1"/>
    <property type="molecule type" value="Genomic_DNA"/>
</dbReference>
<keyword evidence="5" id="KW-0325">Glycoprotein</keyword>
<comment type="similarity">
    <text evidence="1 8">Belongs to the type-B carboxylesterase/lipase family.</text>
</comment>
<dbReference type="PANTHER" id="PTHR43918">
    <property type="entry name" value="ACETYLCHOLINESTERASE"/>
    <property type="match status" value="1"/>
</dbReference>
<dbReference type="InterPro" id="IPR029058">
    <property type="entry name" value="AB_hydrolase_fold"/>
</dbReference>
<dbReference type="GO" id="GO:0005886">
    <property type="term" value="C:plasma membrane"/>
    <property type="evidence" value="ECO:0007669"/>
    <property type="project" value="TreeGrafter"/>
</dbReference>
<feature type="active site" description="Charge relay system" evidence="7">
    <location>
        <position position="359"/>
    </location>
</feature>
<keyword evidence="11" id="KW-1185">Reference proteome</keyword>
<sequence length="562" mass="61090">MHHCTGLIGLIIIVFQKDRKATNMKGLVVVAFLLKALLCASYEVQRTTDLGLVGGRKIEILGATIEEYRGIPFAEPPIGELRFKPPVPAKPWDGTLNATSRRSGCPQPMLNTSLTDNIEYGEDCLHLNVWAREGSSNAPVLVWIYGGGFTYSSASHDYYTGAVIAAKTGIVVASMNYRLGVLGFLNADSPEAPGNMGLLDQNLALKWIKNNIDHFGGDPSSITLFGESAGAAGVHAHMLSPMSRGLFRRAIAMSGVINAPDFTESPHESVAKGDALAAIVGCRPDNKTLVSHPDEVIGCLRTRSADQLVAATFRAVPGKHMPFLPTYHNAFLPEEPSVAIRSGSFDTGVDLLTGVTSDEGVTLFSWLQPKPEILAEHLDNVDRETLINALHETVSTWMKGMTPPLLKDDEAENTSKAAIRRKYVDYLSDRLFVCPMHSAAAAHASRGGTVYTYVFDHWTTKRAPLSWAGVAHAMDLPYIFGLPLLDRERVEFSDEDVAASEKHLRIMGAFVGLPVQPGVSAWRKYTAISPISMLLKNDNNTNIVGFRSDHCDSSSGHPEMHA</sequence>
<dbReference type="SUPFAM" id="SSF53474">
    <property type="entry name" value="alpha/beta-Hydrolases"/>
    <property type="match status" value="1"/>
</dbReference>
<feature type="domain" description="Carboxylesterase type B" evidence="9">
    <location>
        <begin position="46"/>
        <end position="540"/>
    </location>
</feature>
<evidence type="ECO:0000256" key="7">
    <source>
        <dbReference type="PIRSR" id="PIRSR600997-1"/>
    </source>
</evidence>
<evidence type="ECO:0000313" key="11">
    <source>
        <dbReference type="Proteomes" id="UP001321473"/>
    </source>
</evidence>
<gene>
    <name evidence="10" type="ORF">V5799_001172</name>
</gene>
<feature type="active site" description="Charge relay system" evidence="7">
    <location>
        <position position="472"/>
    </location>
</feature>
<dbReference type="InterPro" id="IPR019826">
    <property type="entry name" value="Carboxylesterase_B_AS"/>
</dbReference>
<dbReference type="AlphaFoldDB" id="A0AAQ4D0Y7"/>
<accession>A0AAQ4D0Y7</accession>
<dbReference type="InterPro" id="IPR050654">
    <property type="entry name" value="AChE-related_enzymes"/>
</dbReference>
<keyword evidence="3 8" id="KW-0378">Hydrolase</keyword>
<dbReference type="InterPro" id="IPR000997">
    <property type="entry name" value="Cholinesterase"/>
</dbReference>
<name>A0AAQ4D0Y7_AMBAM</name>
<dbReference type="PROSITE" id="PS00122">
    <property type="entry name" value="CARBOXYLESTERASE_B_1"/>
    <property type="match status" value="1"/>
</dbReference>
<keyword evidence="4" id="KW-1015">Disulfide bond</keyword>
<dbReference type="GO" id="GO:0006581">
    <property type="term" value="P:acetylcholine catabolic process"/>
    <property type="evidence" value="ECO:0007669"/>
    <property type="project" value="TreeGrafter"/>
</dbReference>
<keyword evidence="2" id="KW-0719">Serine esterase</keyword>
<dbReference type="Pfam" id="PF00135">
    <property type="entry name" value="COesterase"/>
    <property type="match status" value="1"/>
</dbReference>
<dbReference type="InterPro" id="IPR002018">
    <property type="entry name" value="CarbesteraseB"/>
</dbReference>
<dbReference type="PANTHER" id="PTHR43918:SF4">
    <property type="entry name" value="CARBOXYLIC ESTER HYDROLASE"/>
    <property type="match status" value="1"/>
</dbReference>
<dbReference type="Gene3D" id="3.40.50.1820">
    <property type="entry name" value="alpha/beta hydrolase"/>
    <property type="match status" value="1"/>
</dbReference>
<dbReference type="PRINTS" id="PR00878">
    <property type="entry name" value="CHOLNESTRASE"/>
</dbReference>
<dbReference type="GO" id="GO:0019695">
    <property type="term" value="P:choline metabolic process"/>
    <property type="evidence" value="ECO:0007669"/>
    <property type="project" value="TreeGrafter"/>
</dbReference>
<evidence type="ECO:0000313" key="10">
    <source>
        <dbReference type="EMBL" id="KAK8756127.1"/>
    </source>
</evidence>
<dbReference type="Proteomes" id="UP001321473">
    <property type="component" value="Unassembled WGS sequence"/>
</dbReference>
<evidence type="ECO:0000259" key="9">
    <source>
        <dbReference type="Pfam" id="PF00135"/>
    </source>
</evidence>
<evidence type="ECO:0000256" key="1">
    <source>
        <dbReference type="ARBA" id="ARBA00005964"/>
    </source>
</evidence>
<feature type="active site" description="Acyl-ester intermediate" evidence="7">
    <location>
        <position position="228"/>
    </location>
</feature>